<dbReference type="GO" id="GO:0007155">
    <property type="term" value="P:cell adhesion"/>
    <property type="evidence" value="ECO:0007669"/>
    <property type="project" value="InterPro"/>
</dbReference>
<evidence type="ECO:0000256" key="1">
    <source>
        <dbReference type="ARBA" id="ARBA00005860"/>
    </source>
</evidence>
<reference evidence="11" key="1">
    <citation type="journal article" date="2012" name="PLoS Negl. Trop. Dis.">
        <title>A systematically improved high quality genome and transcriptome of the human blood fluke Schistosoma mansoni.</title>
        <authorList>
            <person name="Protasio A.V."/>
            <person name="Tsai I.J."/>
            <person name="Babbage A."/>
            <person name="Nichol S."/>
            <person name="Hunt M."/>
            <person name="Aslett M.A."/>
            <person name="De Silva N."/>
            <person name="Velarde G.S."/>
            <person name="Anderson T.J."/>
            <person name="Clark R.C."/>
            <person name="Davidson C."/>
            <person name="Dillon G.P."/>
            <person name="Holroyd N.E."/>
            <person name="LoVerde P.T."/>
            <person name="Lloyd C."/>
            <person name="McQuillan J."/>
            <person name="Oliveira G."/>
            <person name="Otto T.D."/>
            <person name="Parker-Manuel S.J."/>
            <person name="Quail M.A."/>
            <person name="Wilson R.A."/>
            <person name="Zerlotini A."/>
            <person name="Dunne D.W."/>
            <person name="Berriman M."/>
        </authorList>
    </citation>
    <scope>NUCLEOTIDE SEQUENCE [LARGE SCALE GENOMIC DNA]</scope>
    <source>
        <strain evidence="11">Puerto Rican</strain>
    </source>
</reference>
<evidence type="ECO:0000256" key="10">
    <source>
        <dbReference type="RuleBase" id="RU366077"/>
    </source>
</evidence>
<feature type="binding site" evidence="9">
    <location>
        <position position="74"/>
    </location>
    <ligand>
        <name>Zn(2+)</name>
        <dbReference type="ChEBI" id="CHEBI:29105"/>
        <note>catalytic</note>
    </ligand>
</feature>
<keyword evidence="11" id="KW-1185">Reference proteome</keyword>
<dbReference type="Gene3D" id="3.90.132.10">
    <property type="entry name" value="Leishmanolysin , domain 2"/>
    <property type="match status" value="1"/>
</dbReference>
<dbReference type="GO" id="GO:0046872">
    <property type="term" value="F:metal ion binding"/>
    <property type="evidence" value="ECO:0007669"/>
    <property type="project" value="UniProtKB-KW"/>
</dbReference>
<accession>A0A5K4F759</accession>
<name>A0A5K4F759_SCHMA</name>
<feature type="active site" evidence="8">
    <location>
        <position position="75"/>
    </location>
</feature>
<evidence type="ECO:0000313" key="12">
    <source>
        <dbReference type="WBParaSite" id="Smp_314010.2"/>
    </source>
</evidence>
<sequence>MVFSEGKGIAPNELLILVKNIHNDTCGEDVIAWASFCEKDPTTGRPFVGVVNYCGLEKDILTTEDDDLMLTTIHELGHVLGFHPDIFYSLPDLKPEFRLPNKNPRPIQNITIKWKSARGIFDIQKTIMRLPNMLSEARKHFGCNEIPGIQLDKNHLSHRIMGNDIMTPVRLESNLVSRILLAYFKDTNMYNVDYSMADDFKWGKGLGCDFVMKSCYEYIEKRKLLKQDIQPFCDNPEHQKCLNYDKAIGYCVIKQMKNELPLPYQYIDNTFNVSYENRTYYAGSEMFDYCPTYEMFLLSDGRPSVCRFSRNLKPDLINNAYLEDLGPDSTCFDHGKFVRQNKTSRQTYSRTSSCHKFKCSKNADLQVIINGKSFPCRSRTEPTPLKLEVQNVEFSTDIYCPQCQSICNENCPR</sequence>
<dbReference type="Proteomes" id="UP000008854">
    <property type="component" value="Unassembled WGS sequence"/>
</dbReference>
<dbReference type="SUPFAM" id="SSF55486">
    <property type="entry name" value="Metalloproteases ('zincins'), catalytic domain"/>
    <property type="match status" value="1"/>
</dbReference>
<keyword evidence="2 10" id="KW-0645">Protease</keyword>
<dbReference type="EC" id="3.4.24.-" evidence="10"/>
<keyword evidence="3 9" id="KW-0479">Metal-binding</keyword>
<feature type="binding site" evidence="9">
    <location>
        <position position="78"/>
    </location>
    <ligand>
        <name>Zn(2+)</name>
        <dbReference type="ChEBI" id="CHEBI:29105"/>
        <note>catalytic</note>
    </ligand>
</feature>
<dbReference type="WBParaSite" id="Smp_314010.2">
    <property type="protein sequence ID" value="Smp_314010.2"/>
    <property type="gene ID" value="Smp_314010"/>
</dbReference>
<comment type="cofactor">
    <cofactor evidence="9 10">
        <name>Zn(2+)</name>
        <dbReference type="ChEBI" id="CHEBI:29105"/>
    </cofactor>
    <text evidence="9 10">Binds 1 zinc ion per subunit.</text>
</comment>
<organism evidence="11 12">
    <name type="scientific">Schistosoma mansoni</name>
    <name type="common">Blood fluke</name>
    <dbReference type="NCBI Taxonomy" id="6183"/>
    <lineage>
        <taxon>Eukaryota</taxon>
        <taxon>Metazoa</taxon>
        <taxon>Spiralia</taxon>
        <taxon>Lophotrochozoa</taxon>
        <taxon>Platyhelminthes</taxon>
        <taxon>Trematoda</taxon>
        <taxon>Digenea</taxon>
        <taxon>Strigeidida</taxon>
        <taxon>Schistosomatoidea</taxon>
        <taxon>Schistosomatidae</taxon>
        <taxon>Schistosoma</taxon>
    </lineage>
</organism>
<dbReference type="PANTHER" id="PTHR10942:SF0">
    <property type="entry name" value="LEISHMANOLYSIN-LIKE PEPTIDASE"/>
    <property type="match status" value="1"/>
</dbReference>
<evidence type="ECO:0000256" key="6">
    <source>
        <dbReference type="ARBA" id="ARBA00023049"/>
    </source>
</evidence>
<evidence type="ECO:0000256" key="2">
    <source>
        <dbReference type="ARBA" id="ARBA00022670"/>
    </source>
</evidence>
<evidence type="ECO:0000256" key="5">
    <source>
        <dbReference type="ARBA" id="ARBA00022833"/>
    </source>
</evidence>
<dbReference type="GO" id="GO:0005737">
    <property type="term" value="C:cytoplasm"/>
    <property type="evidence" value="ECO:0007669"/>
    <property type="project" value="TreeGrafter"/>
</dbReference>
<dbReference type="AlphaFoldDB" id="A0A5K4F759"/>
<dbReference type="Gene3D" id="3.10.170.20">
    <property type="match status" value="1"/>
</dbReference>
<dbReference type="InParanoid" id="A0A5K4F759"/>
<evidence type="ECO:0000256" key="3">
    <source>
        <dbReference type="ARBA" id="ARBA00022723"/>
    </source>
</evidence>
<dbReference type="InterPro" id="IPR001577">
    <property type="entry name" value="Peptidase_M8"/>
</dbReference>
<dbReference type="GO" id="GO:0006508">
    <property type="term" value="P:proteolysis"/>
    <property type="evidence" value="ECO:0007669"/>
    <property type="project" value="UniProtKB-KW"/>
</dbReference>
<dbReference type="GO" id="GO:0004222">
    <property type="term" value="F:metalloendopeptidase activity"/>
    <property type="evidence" value="ECO:0007669"/>
    <property type="project" value="UniProtKB-UniRule"/>
</dbReference>
<feature type="binding site" evidence="9">
    <location>
        <position position="155"/>
    </location>
    <ligand>
        <name>Zn(2+)</name>
        <dbReference type="ChEBI" id="CHEBI:29105"/>
        <note>catalytic</note>
    </ligand>
</feature>
<dbReference type="PANTHER" id="PTHR10942">
    <property type="entry name" value="LEISHMANOLYSIN-LIKE PEPTIDASE"/>
    <property type="match status" value="1"/>
</dbReference>
<comment type="similarity">
    <text evidence="1 10">Belongs to the peptidase M8 family.</text>
</comment>
<keyword evidence="6 9" id="KW-0482">Metalloprotease</keyword>
<evidence type="ECO:0000256" key="8">
    <source>
        <dbReference type="PIRSR" id="PIRSR601577-1"/>
    </source>
</evidence>
<dbReference type="Pfam" id="PF01457">
    <property type="entry name" value="Peptidase_M8"/>
    <property type="match status" value="1"/>
</dbReference>
<dbReference type="Gene3D" id="2.10.55.10">
    <property type="entry name" value="Leishmanolysin domain 3"/>
    <property type="match status" value="1"/>
</dbReference>
<evidence type="ECO:0000256" key="9">
    <source>
        <dbReference type="PIRSR" id="PIRSR601577-2"/>
    </source>
</evidence>
<evidence type="ECO:0000256" key="4">
    <source>
        <dbReference type="ARBA" id="ARBA00022801"/>
    </source>
</evidence>
<protein>
    <recommendedName>
        <fullName evidence="7 10">Leishmanolysin-like peptidase</fullName>
        <ecNumber evidence="10">3.4.24.-</ecNumber>
    </recommendedName>
</protein>
<evidence type="ECO:0000256" key="7">
    <source>
        <dbReference type="ARBA" id="ARBA00039717"/>
    </source>
</evidence>
<dbReference type="ExpressionAtlas" id="A0A5K4F759">
    <property type="expression patterns" value="baseline"/>
</dbReference>
<keyword evidence="5 9" id="KW-0862">Zinc</keyword>
<dbReference type="GO" id="GO:0016020">
    <property type="term" value="C:membrane"/>
    <property type="evidence" value="ECO:0007669"/>
    <property type="project" value="InterPro"/>
</dbReference>
<evidence type="ECO:0000313" key="11">
    <source>
        <dbReference type="Proteomes" id="UP000008854"/>
    </source>
</evidence>
<keyword evidence="4 10" id="KW-0378">Hydrolase</keyword>
<proteinExistence type="inferred from homology"/>
<reference evidence="12" key="2">
    <citation type="submission" date="2019-11" db="UniProtKB">
        <authorList>
            <consortium name="WormBaseParasite"/>
        </authorList>
    </citation>
    <scope>IDENTIFICATION</scope>
    <source>
        <strain evidence="12">Puerto Rican</strain>
    </source>
</reference>